<dbReference type="EMBL" id="AFNV02000022">
    <property type="protein sequence ID" value="ERJ18201.1"/>
    <property type="molecule type" value="Genomic_DNA"/>
</dbReference>
<evidence type="ECO:0000313" key="2">
    <source>
        <dbReference type="Proteomes" id="UP000006242"/>
    </source>
</evidence>
<proteinExistence type="predicted"/>
<reference evidence="1 2" key="1">
    <citation type="journal article" date="2011" name="J. Bacteriol.">
        <title>Genome sequence of Salinisphaera shabanensis, a gammaproteobacterium from the harsh, variable environment of the brine-seawater interface of the Shaban Deep in the Red Sea.</title>
        <authorList>
            <person name="Antunes A."/>
            <person name="Alam I."/>
            <person name="Bajic V.B."/>
            <person name="Stingl U."/>
        </authorList>
    </citation>
    <scope>NUCLEOTIDE SEQUENCE [LARGE SCALE GENOMIC DNA]</scope>
    <source>
        <strain evidence="1 2">E1L3A</strain>
    </source>
</reference>
<keyword evidence="2" id="KW-1185">Reference proteome</keyword>
<comment type="caution">
    <text evidence="1">The sequence shown here is derived from an EMBL/GenBank/DDBJ whole genome shotgun (WGS) entry which is preliminary data.</text>
</comment>
<dbReference type="Proteomes" id="UP000006242">
    <property type="component" value="Unassembled WGS sequence"/>
</dbReference>
<reference evidence="1 2" key="2">
    <citation type="journal article" date="2013" name="PLoS ONE">
        <title>INDIGO - INtegrated Data Warehouse of MIcrobial GenOmes with Examples from the Red Sea Extremophiles.</title>
        <authorList>
            <person name="Alam I."/>
            <person name="Antunes A."/>
            <person name="Kamau A.A."/>
            <person name="Ba Alawi W."/>
            <person name="Kalkatawi M."/>
            <person name="Stingl U."/>
            <person name="Bajic V.B."/>
        </authorList>
    </citation>
    <scope>NUCLEOTIDE SEQUENCE [LARGE SCALE GENOMIC DNA]</scope>
    <source>
        <strain evidence="1 2">E1L3A</strain>
    </source>
</reference>
<accession>U2E2T7</accession>
<protein>
    <submittedName>
        <fullName evidence="1">Uncharacterized protein</fullName>
    </submittedName>
</protein>
<organism evidence="1 2">
    <name type="scientific">Salinisphaera shabanensis E1L3A</name>
    <dbReference type="NCBI Taxonomy" id="1033802"/>
    <lineage>
        <taxon>Bacteria</taxon>
        <taxon>Pseudomonadati</taxon>
        <taxon>Pseudomonadota</taxon>
        <taxon>Gammaproteobacteria</taxon>
        <taxon>Salinisphaerales</taxon>
        <taxon>Salinisphaeraceae</taxon>
        <taxon>Salinisphaera</taxon>
    </lineage>
</organism>
<evidence type="ECO:0000313" key="1">
    <source>
        <dbReference type="EMBL" id="ERJ18201.1"/>
    </source>
</evidence>
<gene>
    <name evidence="1" type="ORF">SSPSH_002978</name>
</gene>
<sequence length="49" mass="5682">MYYDYRYGNWLFIDGANAAEPLLDQSMSLRDPCAPESQGTTHDRLCCHR</sequence>
<dbReference type="AlphaFoldDB" id="U2E2T7"/>
<dbReference type="RefSeq" id="WP_006912434.1">
    <property type="nucleotide sequence ID" value="NZ_AFNV02000022.1"/>
</dbReference>
<name>U2E2T7_9GAMM</name>